<evidence type="ECO:0000256" key="1">
    <source>
        <dbReference type="ARBA" id="ARBA00022741"/>
    </source>
</evidence>
<evidence type="ECO:0000256" key="2">
    <source>
        <dbReference type="ARBA" id="ARBA00022840"/>
    </source>
</evidence>
<comment type="caution">
    <text evidence="3">The sequence shown here is derived from an EMBL/GenBank/DDBJ whole genome shotgun (WGS) entry which is preliminary data.</text>
</comment>
<reference evidence="3" key="1">
    <citation type="submission" date="2022-10" db="EMBL/GenBank/DDBJ databases">
        <title>Determination and structural analysis of whole genome sequence of Sarocladium strictum F4-1.</title>
        <authorList>
            <person name="Hu L."/>
            <person name="Jiang Y."/>
        </authorList>
    </citation>
    <scope>NUCLEOTIDE SEQUENCE</scope>
    <source>
        <strain evidence="3">F4-1</strain>
    </source>
</reference>
<dbReference type="InterPro" id="IPR043129">
    <property type="entry name" value="ATPase_NBD"/>
</dbReference>
<name>A0AA39GJZ0_SARSR</name>
<evidence type="ECO:0000313" key="3">
    <source>
        <dbReference type="EMBL" id="KAK0387879.1"/>
    </source>
</evidence>
<dbReference type="SUPFAM" id="SSF53067">
    <property type="entry name" value="Actin-like ATPase domain"/>
    <property type="match status" value="2"/>
</dbReference>
<keyword evidence="1" id="KW-0547">Nucleotide-binding</keyword>
<dbReference type="Pfam" id="PF00012">
    <property type="entry name" value="HSP70"/>
    <property type="match status" value="1"/>
</dbReference>
<dbReference type="PANTHER" id="PTHR14187">
    <property type="entry name" value="ALPHA KINASE/ELONGATION FACTOR 2 KINASE"/>
    <property type="match status" value="1"/>
</dbReference>
<dbReference type="EMBL" id="JAPDFR010000003">
    <property type="protein sequence ID" value="KAK0387879.1"/>
    <property type="molecule type" value="Genomic_DNA"/>
</dbReference>
<dbReference type="GO" id="GO:0005524">
    <property type="term" value="F:ATP binding"/>
    <property type="evidence" value="ECO:0007669"/>
    <property type="project" value="UniProtKB-KW"/>
</dbReference>
<keyword evidence="4" id="KW-1185">Reference proteome</keyword>
<accession>A0AA39GJZ0</accession>
<dbReference type="GO" id="GO:0140662">
    <property type="term" value="F:ATP-dependent protein folding chaperone"/>
    <property type="evidence" value="ECO:0007669"/>
    <property type="project" value="InterPro"/>
</dbReference>
<dbReference type="Gene3D" id="3.90.640.10">
    <property type="entry name" value="Actin, Chain A, domain 4"/>
    <property type="match status" value="1"/>
</dbReference>
<dbReference type="Proteomes" id="UP001175261">
    <property type="component" value="Unassembled WGS sequence"/>
</dbReference>
<sequence length="542" mass="60907">MGGGRRIVVSIDFGTTYSGVAWAETSQPHVQHIISKWPSAEGFQSSPKVPTELRRIANGWQWGFQIPANAKRIRLFKLKLDDPSGTAGEGETPQQLTKIFLTCLHDHFIQVIEDHLSPTVVRTTPMDFVVTVPAIWSPAAKQATERAAAMAGFCSNRRIILVSEPEAAALYTLRSSGTLKIKRGQKYIICDAGGGTVDLITYEVIDPDKMLLKEVTEGTGGRCGSGMLNLRFRRHLKQKHGEKHWPDERLVGALNEFEAFKKSFTPSDEPLTLRVDPALGLRRNRYTVPQDEMKMKIFEPIMKDIICLIEEQMNMAEGQASAVLLVGGFGQSEYLKSRIQEAVKKGTPVLQPDDGWAAIVKGAAMHGLSQHCDINTTPKIVSRVARRSYGTCLLTKYDMMQHDPKEAFWDEKEEEMVVFVMLWFIQKGESYPEDRPSMIDFQCDVPVNMGKAPQTEIEIFVNDEDKPPRHLDHRTRCIAVLSLDVESIPTSVKRQANIQRMGGFRYFSIPGVIEARYGSAMVTYCAKLGGYVHDQIRIDYER</sequence>
<dbReference type="CDD" id="cd10170">
    <property type="entry name" value="ASKHA_NBD_HSP70"/>
    <property type="match status" value="1"/>
</dbReference>
<evidence type="ECO:0008006" key="5">
    <source>
        <dbReference type="Google" id="ProtNLM"/>
    </source>
</evidence>
<keyword evidence="2" id="KW-0067">ATP-binding</keyword>
<gene>
    <name evidence="3" type="ORF">NLU13_4124</name>
</gene>
<dbReference type="PRINTS" id="PR00301">
    <property type="entry name" value="HEATSHOCK70"/>
</dbReference>
<organism evidence="3 4">
    <name type="scientific">Sarocladium strictum</name>
    <name type="common">Black bundle disease fungus</name>
    <name type="synonym">Acremonium strictum</name>
    <dbReference type="NCBI Taxonomy" id="5046"/>
    <lineage>
        <taxon>Eukaryota</taxon>
        <taxon>Fungi</taxon>
        <taxon>Dikarya</taxon>
        <taxon>Ascomycota</taxon>
        <taxon>Pezizomycotina</taxon>
        <taxon>Sordariomycetes</taxon>
        <taxon>Hypocreomycetidae</taxon>
        <taxon>Hypocreales</taxon>
        <taxon>Sarocladiaceae</taxon>
        <taxon>Sarocladium</taxon>
    </lineage>
</organism>
<proteinExistence type="predicted"/>
<dbReference type="InterPro" id="IPR013126">
    <property type="entry name" value="Hsp_70_fam"/>
</dbReference>
<evidence type="ECO:0000313" key="4">
    <source>
        <dbReference type="Proteomes" id="UP001175261"/>
    </source>
</evidence>
<protein>
    <recommendedName>
        <fullName evidence="5">Actin-like ATPase domain-containing protein</fullName>
    </recommendedName>
</protein>
<dbReference type="PANTHER" id="PTHR14187:SF82">
    <property type="entry name" value="FAMILY CHAPERONE, PUTATIVE (AFU_ORTHOLOGUE AFUA_7G08575)-RELATED"/>
    <property type="match status" value="1"/>
</dbReference>
<dbReference type="AlphaFoldDB" id="A0AA39GJZ0"/>
<dbReference type="Gene3D" id="3.30.420.40">
    <property type="match status" value="2"/>
</dbReference>